<dbReference type="Proteomes" id="UP000002432">
    <property type="component" value="Chromosome"/>
</dbReference>
<sequence length="83" mass="9239">MTISRAIAIIPTLSARSFCWFSGSQLVPELQSSISQAKLVSIYKAFWPEGSSVSELNAAFQIDGNRYHTPYSTVFDKFSLSAW</sequence>
<evidence type="ECO:0000313" key="1">
    <source>
        <dbReference type="EMBL" id="ABF39971.1"/>
    </source>
</evidence>
<name>Q1IT29_KORVE</name>
<accession>Q1IT29</accession>
<protein>
    <submittedName>
        <fullName evidence="1">Uncharacterized protein</fullName>
    </submittedName>
</protein>
<dbReference type="EMBL" id="CP000360">
    <property type="protein sequence ID" value="ABF39971.1"/>
    <property type="molecule type" value="Genomic_DNA"/>
</dbReference>
<dbReference type="EnsemblBacteria" id="ABF39971">
    <property type="protein sequence ID" value="ABF39971"/>
    <property type="gene ID" value="Acid345_0968"/>
</dbReference>
<dbReference type="KEGG" id="aba:Acid345_0968"/>
<dbReference type="AlphaFoldDB" id="Q1IT29"/>
<gene>
    <name evidence="1" type="ordered locus">Acid345_0968</name>
</gene>
<dbReference type="HOGENOM" id="CLU_2538155_0_0_0"/>
<proteinExistence type="predicted"/>
<reference evidence="1 2" key="1">
    <citation type="journal article" date="2009" name="Appl. Environ. Microbiol.">
        <title>Three genomes from the phylum Acidobacteria provide insight into the lifestyles of these microorganisms in soils.</title>
        <authorList>
            <person name="Ward N.L."/>
            <person name="Challacombe J.F."/>
            <person name="Janssen P.H."/>
            <person name="Henrissat B."/>
            <person name="Coutinho P.M."/>
            <person name="Wu M."/>
            <person name="Xie G."/>
            <person name="Haft D.H."/>
            <person name="Sait M."/>
            <person name="Badger J."/>
            <person name="Barabote R.D."/>
            <person name="Bradley B."/>
            <person name="Brettin T.S."/>
            <person name="Brinkac L.M."/>
            <person name="Bruce D."/>
            <person name="Creasy T."/>
            <person name="Daugherty S.C."/>
            <person name="Davidsen T.M."/>
            <person name="DeBoy R.T."/>
            <person name="Detter J.C."/>
            <person name="Dodson R.J."/>
            <person name="Durkin A.S."/>
            <person name="Ganapathy A."/>
            <person name="Gwinn-Giglio M."/>
            <person name="Han C.S."/>
            <person name="Khouri H."/>
            <person name="Kiss H."/>
            <person name="Kothari S.P."/>
            <person name="Madupu R."/>
            <person name="Nelson K.E."/>
            <person name="Nelson W.C."/>
            <person name="Paulsen I."/>
            <person name="Penn K."/>
            <person name="Ren Q."/>
            <person name="Rosovitz M.J."/>
            <person name="Selengut J.D."/>
            <person name="Shrivastava S."/>
            <person name="Sullivan S.A."/>
            <person name="Tapia R."/>
            <person name="Thompson L.S."/>
            <person name="Watkins K.L."/>
            <person name="Yang Q."/>
            <person name="Yu C."/>
            <person name="Zafar N."/>
            <person name="Zhou L."/>
            <person name="Kuske C.R."/>
        </authorList>
    </citation>
    <scope>NUCLEOTIDE SEQUENCE [LARGE SCALE GENOMIC DNA]</scope>
    <source>
        <strain evidence="1 2">Ellin345</strain>
    </source>
</reference>
<organism evidence="1 2">
    <name type="scientific">Koribacter versatilis (strain Ellin345)</name>
    <dbReference type="NCBI Taxonomy" id="204669"/>
    <lineage>
        <taxon>Bacteria</taxon>
        <taxon>Pseudomonadati</taxon>
        <taxon>Acidobacteriota</taxon>
        <taxon>Terriglobia</taxon>
        <taxon>Terriglobales</taxon>
        <taxon>Candidatus Korobacteraceae</taxon>
        <taxon>Candidatus Korobacter</taxon>
    </lineage>
</organism>
<evidence type="ECO:0000313" key="2">
    <source>
        <dbReference type="Proteomes" id="UP000002432"/>
    </source>
</evidence>
<keyword evidence="2" id="KW-1185">Reference proteome</keyword>
<dbReference type="RefSeq" id="WP_011521773.1">
    <property type="nucleotide sequence ID" value="NC_008009.1"/>
</dbReference>